<sequence length="249" mass="28943">MFKSKHRMDDVILALTKGIAVYETLRTYNGKPFALKEHYERLKKSLGYLKIEPPSFESFEKLVYENLSERMRIVYVYSNKLLEYVLQEDREEFNVDYVKIDITNIRRADPWSIPPDLKSLGRPDIYLARLTKRDNYDVIMLGTRGQVCEGTFSNVFLIKNGKFITPSLESGILNGITRMYVIRFLKESGYEVEERFVELAEVFYADEVFLTHTSRGIVPVNQIGNIKISSVELSSKLSKAFEEYVKCLV</sequence>
<dbReference type="FunFam" id="3.20.10.10:FF:000002">
    <property type="entry name" value="D-alanine aminotransferase"/>
    <property type="match status" value="1"/>
</dbReference>
<dbReference type="InterPro" id="IPR001544">
    <property type="entry name" value="Aminotrans_IV"/>
</dbReference>
<keyword evidence="6" id="KW-0808">Transferase</keyword>
<evidence type="ECO:0000313" key="6">
    <source>
        <dbReference type="EMBL" id="HGU41118.1"/>
    </source>
</evidence>
<dbReference type="InterPro" id="IPR018300">
    <property type="entry name" value="Aminotrans_IV_CS"/>
</dbReference>
<dbReference type="InterPro" id="IPR043131">
    <property type="entry name" value="BCAT-like_N"/>
</dbReference>
<dbReference type="InterPro" id="IPR043132">
    <property type="entry name" value="BCAT-like_C"/>
</dbReference>
<comment type="caution">
    <text evidence="6">The sequence shown here is derived from an EMBL/GenBank/DDBJ whole genome shotgun (WGS) entry which is preliminary data.</text>
</comment>
<dbReference type="EMBL" id="DSZY01000035">
    <property type="protein sequence ID" value="HGU41118.1"/>
    <property type="molecule type" value="Genomic_DNA"/>
</dbReference>
<dbReference type="PANTHER" id="PTHR42743:SF4">
    <property type="entry name" value="BRANCHED-CHAIN-AMINO-ACID AMINOTRANSFERASE-RELATED"/>
    <property type="match status" value="1"/>
</dbReference>
<dbReference type="GO" id="GO:0008652">
    <property type="term" value="P:amino acid biosynthetic process"/>
    <property type="evidence" value="ECO:0007669"/>
    <property type="project" value="UniProtKB-ARBA"/>
</dbReference>
<accession>A0A7C4GK49</accession>
<proteinExistence type="inferred from homology"/>
<evidence type="ECO:0000256" key="2">
    <source>
        <dbReference type="ARBA" id="ARBA00009320"/>
    </source>
</evidence>
<dbReference type="CDD" id="cd00449">
    <property type="entry name" value="PLPDE_IV"/>
    <property type="match status" value="1"/>
</dbReference>
<dbReference type="Gene3D" id="3.30.470.10">
    <property type="match status" value="1"/>
</dbReference>
<dbReference type="AlphaFoldDB" id="A0A7C4GK49"/>
<dbReference type="GO" id="GO:0008483">
    <property type="term" value="F:transaminase activity"/>
    <property type="evidence" value="ECO:0007669"/>
    <property type="project" value="UniProtKB-KW"/>
</dbReference>
<organism evidence="6">
    <name type="scientific">Fervidobacterium thailandense</name>
    <dbReference type="NCBI Taxonomy" id="1008305"/>
    <lineage>
        <taxon>Bacteria</taxon>
        <taxon>Thermotogati</taxon>
        <taxon>Thermotogota</taxon>
        <taxon>Thermotogae</taxon>
        <taxon>Thermotogales</taxon>
        <taxon>Fervidobacteriaceae</taxon>
        <taxon>Fervidobacterium</taxon>
    </lineage>
</organism>
<evidence type="ECO:0000256" key="5">
    <source>
        <dbReference type="RuleBase" id="RU004516"/>
    </source>
</evidence>
<dbReference type="PROSITE" id="PS00770">
    <property type="entry name" value="AA_TRANSFER_CLASS_4"/>
    <property type="match status" value="1"/>
</dbReference>
<dbReference type="InterPro" id="IPR036038">
    <property type="entry name" value="Aminotransferase-like"/>
</dbReference>
<keyword evidence="3 5" id="KW-0663">Pyridoxal phosphate</keyword>
<evidence type="ECO:0000256" key="3">
    <source>
        <dbReference type="ARBA" id="ARBA00022898"/>
    </source>
</evidence>
<dbReference type="InterPro" id="IPR050571">
    <property type="entry name" value="Class-IV_PLP-Dep_Aminotrnsfr"/>
</dbReference>
<dbReference type="PANTHER" id="PTHR42743">
    <property type="entry name" value="AMINO-ACID AMINOTRANSFERASE"/>
    <property type="match status" value="1"/>
</dbReference>
<reference evidence="6" key="1">
    <citation type="journal article" date="2020" name="mSystems">
        <title>Genome- and Community-Level Interaction Insights into Carbon Utilization and Element Cycling Functions of Hydrothermarchaeota in Hydrothermal Sediment.</title>
        <authorList>
            <person name="Zhou Z."/>
            <person name="Liu Y."/>
            <person name="Xu W."/>
            <person name="Pan J."/>
            <person name="Luo Z.H."/>
            <person name="Li M."/>
        </authorList>
    </citation>
    <scope>NUCLEOTIDE SEQUENCE [LARGE SCALE GENOMIC DNA]</scope>
    <source>
        <strain evidence="6">SpSt-609</strain>
    </source>
</reference>
<protein>
    <submittedName>
        <fullName evidence="6">Aminotransferase IV</fullName>
    </submittedName>
</protein>
<dbReference type="Gene3D" id="3.20.10.10">
    <property type="entry name" value="D-amino Acid Aminotransferase, subunit A, domain 2"/>
    <property type="match status" value="1"/>
</dbReference>
<dbReference type="Pfam" id="PF01063">
    <property type="entry name" value="Aminotran_4"/>
    <property type="match status" value="1"/>
</dbReference>
<evidence type="ECO:0000256" key="1">
    <source>
        <dbReference type="ARBA" id="ARBA00001933"/>
    </source>
</evidence>
<comment type="similarity">
    <text evidence="2 4">Belongs to the class-IV pyridoxal-phosphate-dependent aminotransferase family.</text>
</comment>
<name>A0A7C4GK49_9BACT</name>
<dbReference type="GO" id="GO:0046394">
    <property type="term" value="P:carboxylic acid biosynthetic process"/>
    <property type="evidence" value="ECO:0007669"/>
    <property type="project" value="UniProtKB-ARBA"/>
</dbReference>
<gene>
    <name evidence="6" type="ORF">ENT77_07970</name>
</gene>
<evidence type="ECO:0000256" key="4">
    <source>
        <dbReference type="RuleBase" id="RU004106"/>
    </source>
</evidence>
<comment type="cofactor">
    <cofactor evidence="1 5">
        <name>pyridoxal 5'-phosphate</name>
        <dbReference type="ChEBI" id="CHEBI:597326"/>
    </cofactor>
</comment>
<keyword evidence="6" id="KW-0032">Aminotransferase</keyword>
<dbReference type="SUPFAM" id="SSF56752">
    <property type="entry name" value="D-aminoacid aminotransferase-like PLP-dependent enzymes"/>
    <property type="match status" value="1"/>
</dbReference>